<sequence>MQKCQEFNTYGLERLKKHLVNYVIINGVLLTIDLMGEEGLSWALYFSFLKWTGPRCIEYLANTGRRL</sequence>
<gene>
    <name evidence="2" type="ORF">RINTHH_590</name>
</gene>
<dbReference type="RefSeq" id="WP_008231418.1">
    <property type="nucleotide sequence ID" value="NZ_CAIY01000005.1"/>
</dbReference>
<dbReference type="OrthoDB" id="560236at2"/>
<comment type="caution">
    <text evidence="2">The sequence shown here is derived from an EMBL/GenBank/DDBJ whole genome shotgun (WGS) entry which is preliminary data.</text>
</comment>
<accession>M1WQ84</accession>
<dbReference type="InterPro" id="IPR025698">
    <property type="entry name" value="2TM_dom"/>
</dbReference>
<name>M1WQ84_9NOST</name>
<reference evidence="3" key="2">
    <citation type="submission" date="2016-01" db="EMBL/GenBank/DDBJ databases">
        <title>Diatom-associated endosymboitic cyanobacterium lacks core nitrogen metabolism enzymes.</title>
        <authorList>
            <person name="Hilton J.A."/>
            <person name="Foster R.A."/>
            <person name="Tripp H.J."/>
            <person name="Carter B.J."/>
            <person name="Zehr J.P."/>
            <person name="Villareal T.A."/>
        </authorList>
    </citation>
    <scope>NUCLEOTIDE SEQUENCE [LARGE SCALE GENOMIC DNA]</scope>
    <source>
        <strain evidence="3">HH01</strain>
    </source>
</reference>
<organism evidence="2 3">
    <name type="scientific">Richelia intracellularis HH01</name>
    <dbReference type="NCBI Taxonomy" id="1165094"/>
    <lineage>
        <taxon>Bacteria</taxon>
        <taxon>Bacillati</taxon>
        <taxon>Cyanobacteriota</taxon>
        <taxon>Cyanophyceae</taxon>
        <taxon>Nostocales</taxon>
        <taxon>Nostocaceae</taxon>
        <taxon>Richelia</taxon>
    </lineage>
</organism>
<dbReference type="EMBL" id="CAIY01000005">
    <property type="protein sequence ID" value="CCH66214.1"/>
    <property type="molecule type" value="Genomic_DNA"/>
</dbReference>
<reference evidence="2 3" key="1">
    <citation type="submission" date="2012-05" db="EMBL/GenBank/DDBJ databases">
        <authorList>
            <person name="Hilton J."/>
        </authorList>
    </citation>
    <scope>NUCLEOTIDE SEQUENCE [LARGE SCALE GENOMIC DNA]</scope>
    <source>
        <strain evidence="2 3">HH01</strain>
    </source>
</reference>
<evidence type="ECO:0000313" key="3">
    <source>
        <dbReference type="Proteomes" id="UP000053051"/>
    </source>
</evidence>
<keyword evidence="3" id="KW-1185">Reference proteome</keyword>
<evidence type="ECO:0000259" key="1">
    <source>
        <dbReference type="Pfam" id="PF13239"/>
    </source>
</evidence>
<proteinExistence type="predicted"/>
<evidence type="ECO:0000313" key="2">
    <source>
        <dbReference type="EMBL" id="CCH66214.1"/>
    </source>
</evidence>
<protein>
    <recommendedName>
        <fullName evidence="1">2TM domain-containing protein</fullName>
    </recommendedName>
</protein>
<dbReference type="Pfam" id="PF13239">
    <property type="entry name" value="2TM"/>
    <property type="match status" value="1"/>
</dbReference>
<dbReference type="Proteomes" id="UP000053051">
    <property type="component" value="Unassembled WGS sequence"/>
</dbReference>
<feature type="domain" description="2TM" evidence="1">
    <location>
        <begin position="4"/>
        <end position="51"/>
    </location>
</feature>
<dbReference type="AlphaFoldDB" id="M1WQ84"/>